<dbReference type="InterPro" id="IPR036388">
    <property type="entry name" value="WH-like_DNA-bd_sf"/>
</dbReference>
<dbReference type="Pfam" id="PF24409">
    <property type="entry name" value="wHTH-PRTase_assc"/>
    <property type="match status" value="1"/>
</dbReference>
<reference evidence="2 3" key="1">
    <citation type="submission" date="2021-08" db="EMBL/GenBank/DDBJ databases">
        <title>Thermococcus onnuriiensis IOH2.</title>
        <authorList>
            <person name="Park Y.-J."/>
        </authorList>
    </citation>
    <scope>NUCLEOTIDE SEQUENCE [LARGE SCALE GENOMIC DNA]</scope>
    <source>
        <strain evidence="2 3">IOH2</strain>
    </source>
</reference>
<evidence type="ECO:0000313" key="3">
    <source>
        <dbReference type="Proteomes" id="UP001056425"/>
    </source>
</evidence>
<proteinExistence type="predicted"/>
<feature type="domain" description="PRTase associated wHTH" evidence="1">
    <location>
        <begin position="7"/>
        <end position="46"/>
    </location>
</feature>
<dbReference type="InterPro" id="IPR057055">
    <property type="entry name" value="wHTH-PRTase_assoc"/>
</dbReference>
<dbReference type="SUPFAM" id="SSF46785">
    <property type="entry name" value="Winged helix' DNA-binding domain"/>
    <property type="match status" value="1"/>
</dbReference>
<dbReference type="RefSeq" id="WP_251947386.1">
    <property type="nucleotide sequence ID" value="NZ_CP080572.1"/>
</dbReference>
<sequence>MGKLDEVLALIKEGTRTTGEIAQRLNLSIEEVEGIIRVLESLGYVEKIKINPSCNTCPLKKICPGSCVVFKGNIYEVKRDDEK</sequence>
<evidence type="ECO:0000313" key="2">
    <source>
        <dbReference type="EMBL" id="USG99038.1"/>
    </source>
</evidence>
<protein>
    <submittedName>
        <fullName evidence="2">Helix-turn-helix domain-containing protein</fullName>
    </submittedName>
</protein>
<evidence type="ECO:0000259" key="1">
    <source>
        <dbReference type="Pfam" id="PF24409"/>
    </source>
</evidence>
<dbReference type="Gene3D" id="1.10.10.10">
    <property type="entry name" value="Winged helix-like DNA-binding domain superfamily/Winged helix DNA-binding domain"/>
    <property type="match status" value="1"/>
</dbReference>
<dbReference type="AlphaFoldDB" id="A0A9E7M8G7"/>
<dbReference type="InterPro" id="IPR036390">
    <property type="entry name" value="WH_DNA-bd_sf"/>
</dbReference>
<dbReference type="GeneID" id="72777811"/>
<accession>A0A9E7M8G7</accession>
<name>A0A9E7M8G7_9EURY</name>
<dbReference type="EMBL" id="CP080572">
    <property type="protein sequence ID" value="USG99038.1"/>
    <property type="molecule type" value="Genomic_DNA"/>
</dbReference>
<organism evidence="2 3">
    <name type="scientific">Thermococcus argininiproducens</name>
    <dbReference type="NCBI Taxonomy" id="2866384"/>
    <lineage>
        <taxon>Archaea</taxon>
        <taxon>Methanobacteriati</taxon>
        <taxon>Methanobacteriota</taxon>
        <taxon>Thermococci</taxon>
        <taxon>Thermococcales</taxon>
        <taxon>Thermococcaceae</taxon>
        <taxon>Thermococcus</taxon>
    </lineage>
</organism>
<dbReference type="Proteomes" id="UP001056425">
    <property type="component" value="Chromosome"/>
</dbReference>
<keyword evidence="3" id="KW-1185">Reference proteome</keyword>
<gene>
    <name evidence="2" type="ORF">K1720_05650</name>
</gene>
<dbReference type="KEGG" id="thei:K1720_05650"/>